<evidence type="ECO:0000313" key="4">
    <source>
        <dbReference type="Proteomes" id="UP000034291"/>
    </source>
</evidence>
<feature type="region of interest" description="Disordered" evidence="1">
    <location>
        <begin position="178"/>
        <end position="225"/>
    </location>
</feature>
<dbReference type="STRING" id="308745.A0A0F8WVT2"/>
<protein>
    <recommendedName>
        <fullName evidence="5">Mid2 domain-containing protein</fullName>
    </recommendedName>
</protein>
<dbReference type="EMBL" id="JZBS01003280">
    <property type="protein sequence ID" value="KKK15457.1"/>
    <property type="molecule type" value="Genomic_DNA"/>
</dbReference>
<dbReference type="OrthoDB" id="4770059at2759"/>
<reference evidence="3 4" key="1">
    <citation type="submission" date="2015-02" db="EMBL/GenBank/DDBJ databases">
        <title>Draft Genome Sequences of Two Closely-Related Aflatoxigenic Aspergillus Species Obtained from the Cote d'Ivoire.</title>
        <authorList>
            <person name="Moore G.G."/>
            <person name="Beltz S.B."/>
            <person name="Mack B.M."/>
        </authorList>
    </citation>
    <scope>NUCLEOTIDE SEQUENCE [LARGE SCALE GENOMIC DNA]</scope>
    <source>
        <strain evidence="3 4">SRRC1468</strain>
    </source>
</reference>
<gene>
    <name evidence="3" type="ORF">ARAM_005775</name>
</gene>
<keyword evidence="2" id="KW-1133">Transmembrane helix</keyword>
<accession>A0A0F8WVT2</accession>
<keyword evidence="2" id="KW-0812">Transmembrane</keyword>
<feature type="region of interest" description="Disordered" evidence="1">
    <location>
        <begin position="282"/>
        <end position="307"/>
    </location>
</feature>
<feature type="compositionally biased region" description="Basic and acidic residues" evidence="1">
    <location>
        <begin position="292"/>
        <end position="307"/>
    </location>
</feature>
<evidence type="ECO:0000256" key="1">
    <source>
        <dbReference type="SAM" id="MobiDB-lite"/>
    </source>
</evidence>
<sequence length="307" mass="32111">MATSDGTNSITMFPMTSIFTPPAACSTFWTYEPEAANNIPDGLLLQNAATFVSSCFPSGFNNIGRVQGTRVFSPGYCPMGYTSGDFAVGGSTTTAICCLSNFEYSTSIMIYDDLPSATYAGCVSTFPQFSSSLFPIRQNTNSTEVTGPVTMWAQPITVELQLKDLSIFVSASSSSTAPSAVSATTTQSEPSSTLSSTTSLISTTSTANSESSGVPTTSTVSSNTGSTGLSTAAGIGVGVGVGVGGLAIFAAIGLWFWRQRKSSKNFPTAKMNASHGPPYYGENKQWPPLELDASHSRDHNAPHELYA</sequence>
<evidence type="ECO:0000313" key="3">
    <source>
        <dbReference type="EMBL" id="KKK15457.1"/>
    </source>
</evidence>
<dbReference type="Proteomes" id="UP000034291">
    <property type="component" value="Unassembled WGS sequence"/>
</dbReference>
<evidence type="ECO:0000256" key="2">
    <source>
        <dbReference type="SAM" id="Phobius"/>
    </source>
</evidence>
<feature type="transmembrane region" description="Helical" evidence="2">
    <location>
        <begin position="232"/>
        <end position="257"/>
    </location>
</feature>
<comment type="caution">
    <text evidence="3">The sequence shown here is derived from an EMBL/GenBank/DDBJ whole genome shotgun (WGS) entry which is preliminary data.</text>
</comment>
<keyword evidence="4" id="KW-1185">Reference proteome</keyword>
<name>A0A0F8WVT2_9EURO</name>
<keyword evidence="2" id="KW-0472">Membrane</keyword>
<dbReference type="AlphaFoldDB" id="A0A0F8WVT2"/>
<organism evidence="3 4">
    <name type="scientific">Aspergillus rambellii</name>
    <dbReference type="NCBI Taxonomy" id="308745"/>
    <lineage>
        <taxon>Eukaryota</taxon>
        <taxon>Fungi</taxon>
        <taxon>Dikarya</taxon>
        <taxon>Ascomycota</taxon>
        <taxon>Pezizomycotina</taxon>
        <taxon>Eurotiomycetes</taxon>
        <taxon>Eurotiomycetidae</taxon>
        <taxon>Eurotiales</taxon>
        <taxon>Aspergillaceae</taxon>
        <taxon>Aspergillus</taxon>
        <taxon>Aspergillus subgen. Nidulantes</taxon>
    </lineage>
</organism>
<proteinExistence type="predicted"/>
<evidence type="ECO:0008006" key="5">
    <source>
        <dbReference type="Google" id="ProtNLM"/>
    </source>
</evidence>